<gene>
    <name evidence="9" type="ORF">HERILL_LOCUS12068</name>
</gene>
<dbReference type="GO" id="GO:0005886">
    <property type="term" value="C:plasma membrane"/>
    <property type="evidence" value="ECO:0007669"/>
    <property type="project" value="InterPro"/>
</dbReference>
<dbReference type="PRINTS" id="PR01348">
    <property type="entry name" value="ICLNCHANNEL"/>
</dbReference>
<feature type="region of interest" description="Disordered" evidence="8">
    <location>
        <begin position="91"/>
        <end position="120"/>
    </location>
</feature>
<evidence type="ECO:0000256" key="6">
    <source>
        <dbReference type="ARBA" id="ARBA00023242"/>
    </source>
</evidence>
<feature type="region of interest" description="Disordered" evidence="8">
    <location>
        <begin position="173"/>
        <end position="199"/>
    </location>
</feature>
<dbReference type="InterPro" id="IPR039924">
    <property type="entry name" value="ICln/Lot5/Saf5"/>
</dbReference>
<dbReference type="InterPro" id="IPR003521">
    <property type="entry name" value="ICln"/>
</dbReference>
<evidence type="ECO:0000256" key="1">
    <source>
        <dbReference type="ARBA" id="ARBA00004123"/>
    </source>
</evidence>
<dbReference type="InterPro" id="IPR011993">
    <property type="entry name" value="PH-like_dom_sf"/>
</dbReference>
<evidence type="ECO:0000256" key="5">
    <source>
        <dbReference type="ARBA" id="ARBA00022490"/>
    </source>
</evidence>
<dbReference type="GO" id="GO:0006884">
    <property type="term" value="P:cell volume homeostasis"/>
    <property type="evidence" value="ECO:0007669"/>
    <property type="project" value="InterPro"/>
</dbReference>
<keyword evidence="6" id="KW-0539">Nucleus</keyword>
<dbReference type="GO" id="GO:0006821">
    <property type="term" value="P:chloride transport"/>
    <property type="evidence" value="ECO:0007669"/>
    <property type="project" value="InterPro"/>
</dbReference>
<dbReference type="GO" id="GO:0005681">
    <property type="term" value="C:spliceosomal complex"/>
    <property type="evidence" value="ECO:0007669"/>
    <property type="project" value="TreeGrafter"/>
</dbReference>
<evidence type="ECO:0000256" key="4">
    <source>
        <dbReference type="ARBA" id="ARBA00015653"/>
    </source>
</evidence>
<protein>
    <recommendedName>
        <fullName evidence="4">Methylosome subunit pICln</fullName>
    </recommendedName>
</protein>
<comment type="similarity">
    <text evidence="3">Belongs to the pICln (TC 1.A.47) family.</text>
</comment>
<dbReference type="PANTHER" id="PTHR21399">
    <property type="entry name" value="CHLORIDE CONDUCTANCE REGULATORY PROTEIN ICLN"/>
    <property type="match status" value="1"/>
</dbReference>
<evidence type="ECO:0000313" key="10">
    <source>
        <dbReference type="Proteomes" id="UP000594454"/>
    </source>
</evidence>
<keyword evidence="10" id="KW-1185">Reference proteome</keyword>
<dbReference type="Gene3D" id="2.30.29.30">
    <property type="entry name" value="Pleckstrin-homology domain (PH domain)/Phosphotyrosine-binding domain (PTB)"/>
    <property type="match status" value="1"/>
</dbReference>
<keyword evidence="5" id="KW-0963">Cytoplasm</keyword>
<proteinExistence type="inferred from homology"/>
<dbReference type="Pfam" id="PF03517">
    <property type="entry name" value="Voldacs"/>
    <property type="match status" value="1"/>
</dbReference>
<dbReference type="GO" id="GO:0005829">
    <property type="term" value="C:cytosol"/>
    <property type="evidence" value="ECO:0007669"/>
    <property type="project" value="InterPro"/>
</dbReference>
<comment type="function">
    <text evidence="7">Involved in both the assembly of spliceosomal snRNPs and the methylation of Sm proteins. Chaperone that regulates the assembly of spliceosomal U1, U2, U4 and U5 small nuclear ribonucleoproteins (snRNPs), the building blocks of the spliceosome, and thereby plays an important role in the splicing of cellular pre-mRNAs. Most spliceosomal snRNPs contain a common set of Sm proteins SNRPB, SNRPD1, SNRPD2, SNRPD3, SNRPE, SNRPF and SNRPG that assemble in a heptameric protein ring on the Sm site of the small nuclear RNA to form the core snRNP (Sm core). In the cytosol, the Sm proteins SNRPD1, SNRPD2, SNRPE, SNRPF and SNRPG are trapped in an inactive 6S pICln-Sm complex by the chaperone CLNS1A that controls the assembly of the core snRNP. Dissociation by the SMN complex of CLNS1A from the trapped Sm proteins and their transfer to an SMN-Sm complex triggers the assembly of core snRNPs and their transport to the nucleus.</text>
</comment>
<feature type="compositionally biased region" description="Acidic residues" evidence="8">
    <location>
        <begin position="109"/>
        <end position="120"/>
    </location>
</feature>
<comment type="subcellular location">
    <subcellularLocation>
        <location evidence="2">Cytoplasm</location>
    </subcellularLocation>
    <subcellularLocation>
        <location evidence="1">Nucleus</location>
    </subcellularLocation>
</comment>
<dbReference type="Proteomes" id="UP000594454">
    <property type="component" value="Chromosome 4"/>
</dbReference>
<dbReference type="GO" id="GO:0034709">
    <property type="term" value="C:methylosome"/>
    <property type="evidence" value="ECO:0007669"/>
    <property type="project" value="InterPro"/>
</dbReference>
<dbReference type="GO" id="GO:0034715">
    <property type="term" value="C:pICln-Sm protein complex"/>
    <property type="evidence" value="ECO:0007669"/>
    <property type="project" value="InterPro"/>
</dbReference>
<evidence type="ECO:0000256" key="3">
    <source>
        <dbReference type="ARBA" id="ARBA00007054"/>
    </source>
</evidence>
<evidence type="ECO:0000313" key="9">
    <source>
        <dbReference type="EMBL" id="CAD7089526.1"/>
    </source>
</evidence>
<dbReference type="OrthoDB" id="19714at2759"/>
<dbReference type="GO" id="GO:0000387">
    <property type="term" value="P:spliceosomal snRNP assembly"/>
    <property type="evidence" value="ECO:0007669"/>
    <property type="project" value="InterPro"/>
</dbReference>
<organism evidence="9 10">
    <name type="scientific">Hermetia illucens</name>
    <name type="common">Black soldier fly</name>
    <dbReference type="NCBI Taxonomy" id="343691"/>
    <lineage>
        <taxon>Eukaryota</taxon>
        <taxon>Metazoa</taxon>
        <taxon>Ecdysozoa</taxon>
        <taxon>Arthropoda</taxon>
        <taxon>Hexapoda</taxon>
        <taxon>Insecta</taxon>
        <taxon>Pterygota</taxon>
        <taxon>Neoptera</taxon>
        <taxon>Endopterygota</taxon>
        <taxon>Diptera</taxon>
        <taxon>Brachycera</taxon>
        <taxon>Stratiomyomorpha</taxon>
        <taxon>Stratiomyidae</taxon>
        <taxon>Hermetiinae</taxon>
        <taxon>Hermetia</taxon>
    </lineage>
</organism>
<reference evidence="9 10" key="1">
    <citation type="submission" date="2020-11" db="EMBL/GenBank/DDBJ databases">
        <authorList>
            <person name="Wallbank WR R."/>
            <person name="Pardo Diaz C."/>
            <person name="Kozak K."/>
            <person name="Martin S."/>
            <person name="Jiggins C."/>
            <person name="Moest M."/>
            <person name="Warren A I."/>
            <person name="Generalovic N T."/>
            <person name="Byers J.R.P. K."/>
            <person name="Montejo-Kovacevich G."/>
            <person name="Yen C E."/>
        </authorList>
    </citation>
    <scope>NUCLEOTIDE SEQUENCE [LARGE SCALE GENOMIC DNA]</scope>
</reference>
<dbReference type="AlphaFoldDB" id="A0A7R8UZM8"/>
<accession>A0A7R8UZM8</accession>
<dbReference type="OMA" id="YFMLDHK"/>
<dbReference type="GO" id="GO:0045292">
    <property type="term" value="P:mRNA cis splicing, via spliceosome"/>
    <property type="evidence" value="ECO:0007669"/>
    <property type="project" value="TreeGrafter"/>
</dbReference>
<evidence type="ECO:0000256" key="8">
    <source>
        <dbReference type="SAM" id="MobiDB-lite"/>
    </source>
</evidence>
<evidence type="ECO:0000256" key="7">
    <source>
        <dbReference type="ARBA" id="ARBA00045890"/>
    </source>
</evidence>
<dbReference type="FunCoup" id="A0A7R8UZM8">
    <property type="interactions" value="1166"/>
</dbReference>
<dbReference type="InParanoid" id="A0A7R8UZM8"/>
<dbReference type="PANTHER" id="PTHR21399:SF0">
    <property type="entry name" value="METHYLOSOME SUBUNIT PICLN"/>
    <property type="match status" value="1"/>
</dbReference>
<sequence>MVIIGPIEHNDQNIVYQSSNVQVKIGDRILSNGTLYITESSLSWKPVDLPESISISWPEIGVHAIANNPTKCIYFMMDNAVSWPGVYDPGVRANGNRQQQEGAGNASGSDDEDEGNESDCEPEITEFWLIPNDPNTVDVIFQSMTECQALNPDPCDSISEDEGGFMGMEEDAENEVGQENMRNLNLNEDDEQFADAEED</sequence>
<feature type="compositionally biased region" description="Acidic residues" evidence="8">
    <location>
        <begin position="187"/>
        <end position="199"/>
    </location>
</feature>
<evidence type="ECO:0000256" key="2">
    <source>
        <dbReference type="ARBA" id="ARBA00004496"/>
    </source>
</evidence>
<dbReference type="EMBL" id="LR899012">
    <property type="protein sequence ID" value="CAD7089526.1"/>
    <property type="molecule type" value="Genomic_DNA"/>
</dbReference>
<name>A0A7R8UZM8_HERIL</name>